<dbReference type="AlphaFoldDB" id="L0AY20"/>
<keyword evidence="2" id="KW-1185">Reference proteome</keyword>
<dbReference type="RefSeq" id="XP_004829475.1">
    <property type="nucleotide sequence ID" value="XM_004829418.1"/>
</dbReference>
<gene>
    <name evidence="1" type="ORF">BEWA_026580</name>
</gene>
<accession>L0AY20</accession>
<organism evidence="1 2">
    <name type="scientific">Theileria equi strain WA</name>
    <dbReference type="NCBI Taxonomy" id="1537102"/>
    <lineage>
        <taxon>Eukaryota</taxon>
        <taxon>Sar</taxon>
        <taxon>Alveolata</taxon>
        <taxon>Apicomplexa</taxon>
        <taxon>Aconoidasida</taxon>
        <taxon>Piroplasmida</taxon>
        <taxon>Theileriidae</taxon>
        <taxon>Theileria</taxon>
    </lineage>
</organism>
<evidence type="ECO:0000313" key="1">
    <source>
        <dbReference type="EMBL" id="AFZ79809.1"/>
    </source>
</evidence>
<sequence length="329" mass="38894">MYPLLMCNKNPSARWDQLNCGDLQYELQGENTFFDIGSTCERHTCHNEHFDRPENIVRQQTPSYRYKVYTHTLSAEKLKSNRVVTNIRHKGTLQTGLPNSVELARWFIKSLSVYYWEHDYDNQLPLVIKIVNVGNNRLYFVNSGICSNHWENVMCENVLDLLSYTKNMFNEVVVIDLDRSEGNYFGTNLEDACDLNTACNNVMNVVIDEHFESNELIKFVHKRKFGSNFRILYTVFKENIIPVENVGLDETFKELFVFYWDYTDDYRHKEMETVHYDKPLLLELVSSNGTKKYYRRKGNVWTNVADQNVFYNPEKNNNFIYLGMITTYI</sequence>
<evidence type="ECO:0000313" key="2">
    <source>
        <dbReference type="Proteomes" id="UP000031512"/>
    </source>
</evidence>
<proteinExistence type="predicted"/>
<reference evidence="1 2" key="1">
    <citation type="journal article" date="2012" name="BMC Genomics">
        <title>Comparative genomic analysis and phylogenetic position of Theileria equi.</title>
        <authorList>
            <person name="Kappmeyer L.S."/>
            <person name="Thiagarajan M."/>
            <person name="Herndon D.R."/>
            <person name="Ramsay J.D."/>
            <person name="Caler E."/>
            <person name="Djikeng A."/>
            <person name="Gillespie J.J."/>
            <person name="Lau A.O."/>
            <person name="Roalson E.H."/>
            <person name="Silva J.C."/>
            <person name="Silva M.G."/>
            <person name="Suarez C.E."/>
            <person name="Ueti M.W."/>
            <person name="Nene V.M."/>
            <person name="Mealey R.H."/>
            <person name="Knowles D.P."/>
            <person name="Brayton K.A."/>
        </authorList>
    </citation>
    <scope>NUCLEOTIDE SEQUENCE [LARGE SCALE GENOMIC DNA]</scope>
    <source>
        <strain evidence="1 2">WA</strain>
    </source>
</reference>
<dbReference type="GeneID" id="15806890"/>
<name>L0AY20_THEEQ</name>
<dbReference type="VEuPathDB" id="PiroplasmaDB:BEWA_026580"/>
<dbReference type="EMBL" id="CP001669">
    <property type="protein sequence ID" value="AFZ79809.1"/>
    <property type="molecule type" value="Genomic_DNA"/>
</dbReference>
<dbReference type="KEGG" id="beq:BEWA_026580"/>
<protein>
    <submittedName>
        <fullName evidence="1">Uncharacterized protein</fullName>
    </submittedName>
</protein>
<dbReference type="Proteomes" id="UP000031512">
    <property type="component" value="Chromosome 1"/>
</dbReference>